<evidence type="ECO:0000313" key="3">
    <source>
        <dbReference type="Proteomes" id="UP000000763"/>
    </source>
</evidence>
<dbReference type="SUPFAM" id="SSF56672">
    <property type="entry name" value="DNA/RNA polymerases"/>
    <property type="match status" value="1"/>
</dbReference>
<accession>Q2QZ99</accession>
<feature type="domain" description="Reverse transcriptase" evidence="1">
    <location>
        <begin position="36"/>
        <end position="312"/>
    </location>
</feature>
<dbReference type="PANTHER" id="PTHR33116:SF78">
    <property type="entry name" value="OS12G0587133 PROTEIN"/>
    <property type="match status" value="1"/>
</dbReference>
<dbReference type="PROSITE" id="PS50878">
    <property type="entry name" value="RT_POL"/>
    <property type="match status" value="1"/>
</dbReference>
<evidence type="ECO:0000313" key="2">
    <source>
        <dbReference type="EMBL" id="AAX96569.1"/>
    </source>
</evidence>
<sequence length="588" mass="67124">MNHCEKSPGPDGYTALFYQKCWGVIKEDLLAALKKFCEGNTQNLEMLNSAIITLIPKKEAPTLLKDFRPISLIHSFSKLATKIMAQRLAPRMEELVPHTQTAFIKGRCIHENFIFVKGLSQQFHRQRKEMILFKLDISKAFDTVSWCFLLDMLKFRGFGPLWRSWLAALFLTAETRILINGSESDPIKPARGLRQGDPLSPLLFVLVMDTLQAMMAKARARNLLSELNARKRLPNISVYADDAVLFFRPIQQEAQVISRILEVFGATTGLKTNLAKCTITPIQCNVQQLEVVTEILQCRVEHFPITYLGLPLAMRKPTKAEIQPILDRLAKKIAGWKPRLLSPDGRLCLIKSTLMALPVHLMSVLQLPKWAIKDIERKCRGFLWKGQEDVSGGHCLVAWKNVCMPVQNGGLGIKNLDYFGQALRLKWHAIKLEQKNRPWTMVDYQLGKEVDTLFQSAAEFIVGNGKNTRFWTANWLGGGSIAWRWPILATYVGRSHLTVAQALSNHRWVRDLQGSLSNEAMAQYFQLWDEIQRFHLSHEEDTIRWKLSTNGHFSCSSAYSVFFLAKELCPISELIWQAKAPARIRFFM</sequence>
<organism evidence="2 3">
    <name type="scientific">Oryza sativa subsp. japonica</name>
    <name type="common">Rice</name>
    <dbReference type="NCBI Taxonomy" id="39947"/>
    <lineage>
        <taxon>Eukaryota</taxon>
        <taxon>Viridiplantae</taxon>
        <taxon>Streptophyta</taxon>
        <taxon>Embryophyta</taxon>
        <taxon>Tracheophyta</taxon>
        <taxon>Spermatophyta</taxon>
        <taxon>Magnoliopsida</taxon>
        <taxon>Liliopsida</taxon>
        <taxon>Poales</taxon>
        <taxon>Poaceae</taxon>
        <taxon>BOP clade</taxon>
        <taxon>Oryzoideae</taxon>
        <taxon>Oryzeae</taxon>
        <taxon>Oryzinae</taxon>
        <taxon>Oryza</taxon>
        <taxon>Oryza sativa</taxon>
    </lineage>
</organism>
<dbReference type="PANTHER" id="PTHR33116">
    <property type="entry name" value="REVERSE TRANSCRIPTASE ZINC-BINDING DOMAIN-CONTAINING PROTEIN-RELATED-RELATED"/>
    <property type="match status" value="1"/>
</dbReference>
<gene>
    <name evidence="2" type="ordered locus">LOC_Os11g47220</name>
</gene>
<dbReference type="CDD" id="cd01650">
    <property type="entry name" value="RT_nLTR_like"/>
    <property type="match status" value="1"/>
</dbReference>
<dbReference type="Proteomes" id="UP000000763">
    <property type="component" value="Chromosome 11"/>
</dbReference>
<proteinExistence type="predicted"/>
<reference evidence="3" key="1">
    <citation type="journal article" date="2005" name="Nature">
        <title>The map-based sequence of the rice genome.</title>
        <authorList>
            <consortium name="International rice genome sequencing project (IRGSP)"/>
            <person name="Matsumoto T."/>
            <person name="Wu J."/>
            <person name="Kanamori H."/>
            <person name="Katayose Y."/>
            <person name="Fujisawa M."/>
            <person name="Namiki N."/>
            <person name="Mizuno H."/>
            <person name="Yamamoto K."/>
            <person name="Antonio B.A."/>
            <person name="Baba T."/>
            <person name="Sakata K."/>
            <person name="Nagamura Y."/>
            <person name="Aoki H."/>
            <person name="Arikawa K."/>
            <person name="Arita K."/>
            <person name="Bito T."/>
            <person name="Chiden Y."/>
            <person name="Fujitsuka N."/>
            <person name="Fukunaka R."/>
            <person name="Hamada M."/>
            <person name="Harada C."/>
            <person name="Hayashi A."/>
            <person name="Hijishita S."/>
            <person name="Honda M."/>
            <person name="Hosokawa S."/>
            <person name="Ichikawa Y."/>
            <person name="Idonuma A."/>
            <person name="Iijima M."/>
            <person name="Ikeda M."/>
            <person name="Ikeno M."/>
            <person name="Ito K."/>
            <person name="Ito S."/>
            <person name="Ito T."/>
            <person name="Ito Y."/>
            <person name="Ito Y."/>
            <person name="Iwabuchi A."/>
            <person name="Kamiya K."/>
            <person name="Karasawa W."/>
            <person name="Kurita K."/>
            <person name="Katagiri S."/>
            <person name="Kikuta A."/>
            <person name="Kobayashi H."/>
            <person name="Kobayashi N."/>
            <person name="Machita K."/>
            <person name="Maehara T."/>
            <person name="Masukawa M."/>
            <person name="Mizubayashi T."/>
            <person name="Mukai Y."/>
            <person name="Nagasaki H."/>
            <person name="Nagata Y."/>
            <person name="Naito S."/>
            <person name="Nakashima M."/>
            <person name="Nakama Y."/>
            <person name="Nakamichi Y."/>
            <person name="Nakamura M."/>
            <person name="Meguro A."/>
            <person name="Negishi M."/>
            <person name="Ohta I."/>
            <person name="Ohta T."/>
            <person name="Okamoto M."/>
            <person name="Ono N."/>
            <person name="Saji S."/>
            <person name="Sakaguchi M."/>
            <person name="Sakai K."/>
            <person name="Shibata M."/>
            <person name="Shimokawa T."/>
            <person name="Song J."/>
            <person name="Takazaki Y."/>
            <person name="Terasawa K."/>
            <person name="Tsugane M."/>
            <person name="Tsuji K."/>
            <person name="Ueda S."/>
            <person name="Waki K."/>
            <person name="Yamagata H."/>
            <person name="Yamamoto M."/>
            <person name="Yamamoto S."/>
            <person name="Yamane H."/>
            <person name="Yoshiki S."/>
            <person name="Yoshihara R."/>
            <person name="Yukawa K."/>
            <person name="Zhong H."/>
            <person name="Yano M."/>
            <person name="Yuan Q."/>
            <person name="Ouyang S."/>
            <person name="Liu J."/>
            <person name="Jones K.M."/>
            <person name="Gansberger K."/>
            <person name="Moffat K."/>
            <person name="Hill J."/>
            <person name="Bera J."/>
            <person name="Fadrosh D."/>
            <person name="Jin S."/>
            <person name="Johri S."/>
            <person name="Kim M."/>
            <person name="Overton L."/>
            <person name="Reardon M."/>
            <person name="Tsitrin T."/>
            <person name="Vuong H."/>
            <person name="Weaver B."/>
            <person name="Ciecko A."/>
            <person name="Tallon L."/>
            <person name="Jackson J."/>
            <person name="Pai G."/>
            <person name="Aken S.V."/>
            <person name="Utterback T."/>
            <person name="Reidmuller S."/>
            <person name="Feldblyum T."/>
            <person name="Hsiao J."/>
            <person name="Zismann V."/>
            <person name="Iobst S."/>
            <person name="de Vazeille A.R."/>
            <person name="Buell C.R."/>
            <person name="Ying K."/>
            <person name="Li Y."/>
            <person name="Lu T."/>
            <person name="Huang Y."/>
            <person name="Zhao Q."/>
            <person name="Feng Q."/>
            <person name="Zhang L."/>
            <person name="Zhu J."/>
            <person name="Weng Q."/>
            <person name="Mu J."/>
            <person name="Lu Y."/>
            <person name="Fan D."/>
            <person name="Liu Y."/>
            <person name="Guan J."/>
            <person name="Zhang Y."/>
            <person name="Yu S."/>
            <person name="Liu X."/>
            <person name="Zhang Y."/>
            <person name="Hong G."/>
            <person name="Han B."/>
            <person name="Choisne N."/>
            <person name="Demange N."/>
            <person name="Orjeda G."/>
            <person name="Samain S."/>
            <person name="Cattolico L."/>
            <person name="Pelletier E."/>
            <person name="Couloux A."/>
            <person name="Segurens B."/>
            <person name="Wincker P."/>
            <person name="D'Hont A."/>
            <person name="Scarpelli C."/>
            <person name="Weissenbach J."/>
            <person name="Salanoubat M."/>
            <person name="Quetier F."/>
            <person name="Yu Y."/>
            <person name="Kim H.R."/>
            <person name="Rambo T."/>
            <person name="Currie J."/>
            <person name="Collura K."/>
            <person name="Luo M."/>
            <person name="Yang T."/>
            <person name="Ammiraju J.S.S."/>
            <person name="Engler F."/>
            <person name="Soderlund C."/>
            <person name="Wing R.A."/>
            <person name="Palmer L.E."/>
            <person name="de la Bastide M."/>
            <person name="Spiegel L."/>
            <person name="Nascimento L."/>
            <person name="Zutavern T."/>
            <person name="O'Shaughnessy A."/>
            <person name="Dike S."/>
            <person name="Dedhia N."/>
            <person name="Preston R."/>
            <person name="Balija V."/>
            <person name="McCombie W.R."/>
            <person name="Chow T."/>
            <person name="Chen H."/>
            <person name="Chung M."/>
            <person name="Chen C."/>
            <person name="Shaw J."/>
            <person name="Wu H."/>
            <person name="Hsiao K."/>
            <person name="Chao Y."/>
            <person name="Chu M."/>
            <person name="Cheng C."/>
            <person name="Hour A."/>
            <person name="Lee P."/>
            <person name="Lin S."/>
            <person name="Lin Y."/>
            <person name="Liou J."/>
            <person name="Liu S."/>
            <person name="Hsing Y."/>
            <person name="Raghuvanshi S."/>
            <person name="Mohanty A."/>
            <person name="Bharti A.K."/>
            <person name="Gaur A."/>
            <person name="Gupta V."/>
            <person name="Kumar D."/>
            <person name="Ravi V."/>
            <person name="Vij S."/>
            <person name="Kapur A."/>
            <person name="Khurana P."/>
            <person name="Khurana P."/>
            <person name="Khurana J.P."/>
            <person name="Tyagi A.K."/>
            <person name="Gaikwad K."/>
            <person name="Singh A."/>
            <person name="Dalal V."/>
            <person name="Srivastava S."/>
            <person name="Dixit A."/>
            <person name="Pal A.K."/>
            <person name="Ghazi I.A."/>
            <person name="Yadav M."/>
            <person name="Pandit A."/>
            <person name="Bhargava A."/>
            <person name="Sureshbabu K."/>
            <person name="Batra K."/>
            <person name="Sharma T.R."/>
            <person name="Mohapatra T."/>
            <person name="Singh N.K."/>
            <person name="Messing J."/>
            <person name="Nelson A.B."/>
            <person name="Fuks G."/>
            <person name="Kavchok S."/>
            <person name="Keizer G."/>
            <person name="Linton E."/>
            <person name="Llaca V."/>
            <person name="Song R."/>
            <person name="Tanyolac B."/>
            <person name="Young S."/>
            <person name="Ho-Il K."/>
            <person name="Hahn J.H."/>
            <person name="Sangsakoo G."/>
            <person name="Vanavichit A."/>
            <person name="de Mattos Luiz.A.T."/>
            <person name="Zimmer P.D."/>
            <person name="Malone G."/>
            <person name="Dellagostin O."/>
            <person name="de Oliveira A.C."/>
            <person name="Bevan M."/>
            <person name="Bancroft I."/>
            <person name="Minx P."/>
            <person name="Cordum H."/>
            <person name="Wilson R."/>
            <person name="Cheng Z."/>
            <person name="Jin W."/>
            <person name="Jiang J."/>
            <person name="Leong S.A."/>
            <person name="Iwama H."/>
            <person name="Gojobori T."/>
            <person name="Itoh T."/>
            <person name="Niimura Y."/>
            <person name="Fujii Y."/>
            <person name="Habara T."/>
            <person name="Sakai H."/>
            <person name="Sato Y."/>
            <person name="Wilson G."/>
            <person name="Kumar K."/>
            <person name="McCouch S."/>
            <person name="Juretic N."/>
            <person name="Hoen D."/>
            <person name="Wright S."/>
            <person name="Bruskiewich R."/>
            <person name="Bureau T."/>
            <person name="Miyao A."/>
            <person name="Hirochika H."/>
            <person name="Nishikawa T."/>
            <person name="Kadowaki K."/>
            <person name="Sugiura M."/>
            <person name="Burr B."/>
            <person name="Sasaki T."/>
        </authorList>
    </citation>
    <scope>NUCLEOTIDE SEQUENCE [LARGE SCALE GENOMIC DNA]</scope>
    <source>
        <strain evidence="3">cv. Nipponbare</strain>
    </source>
</reference>
<dbReference type="InterPro" id="IPR043502">
    <property type="entry name" value="DNA/RNA_pol_sf"/>
</dbReference>
<dbReference type="EMBL" id="AC116367">
    <property type="protein sequence ID" value="AAX96569.1"/>
    <property type="molecule type" value="Genomic_DNA"/>
</dbReference>
<name>Q2QZ99_ORYSJ</name>
<reference evidence="3" key="2">
    <citation type="journal article" date="2008" name="Nucleic Acids Res.">
        <title>The rice annotation project database (RAP-DB): 2008 update.</title>
        <authorList>
            <consortium name="The rice annotation project (RAP)"/>
        </authorList>
    </citation>
    <scope>GENOME REANNOTATION</scope>
    <source>
        <strain evidence="3">cv. Nipponbare</strain>
    </source>
</reference>
<protein>
    <submittedName>
        <fullName evidence="2">Retrotransposon protein, putative, unclassified</fullName>
    </submittedName>
</protein>
<dbReference type="AlphaFoldDB" id="Q2QZ99"/>
<dbReference type="InterPro" id="IPR000477">
    <property type="entry name" value="RT_dom"/>
</dbReference>
<dbReference type="Pfam" id="PF00078">
    <property type="entry name" value="RVT_1"/>
    <property type="match status" value="1"/>
</dbReference>
<evidence type="ECO:0000259" key="1">
    <source>
        <dbReference type="PROSITE" id="PS50878"/>
    </source>
</evidence>